<keyword evidence="1" id="KW-0812">Transmembrane</keyword>
<feature type="transmembrane region" description="Helical" evidence="1">
    <location>
        <begin position="6"/>
        <end position="21"/>
    </location>
</feature>
<evidence type="ECO:0000313" key="3">
    <source>
        <dbReference type="EMBL" id="GGC15049.1"/>
    </source>
</evidence>
<dbReference type="PANTHER" id="PTHR14969">
    <property type="entry name" value="SPHINGOSINE-1-PHOSPHATE PHOSPHOHYDROLASE"/>
    <property type="match status" value="1"/>
</dbReference>
<dbReference type="PANTHER" id="PTHR14969:SF13">
    <property type="entry name" value="AT30094P"/>
    <property type="match status" value="1"/>
</dbReference>
<proteinExistence type="predicted"/>
<keyword evidence="1" id="KW-0472">Membrane</keyword>
<dbReference type="Gene3D" id="1.20.144.10">
    <property type="entry name" value="Phosphatidic acid phosphatase type 2/haloperoxidase"/>
    <property type="match status" value="1"/>
</dbReference>
<organism evidence="3 4">
    <name type="scientific">Novosphingobium endophyticum</name>
    <dbReference type="NCBI Taxonomy" id="1955250"/>
    <lineage>
        <taxon>Bacteria</taxon>
        <taxon>Pseudomonadati</taxon>
        <taxon>Pseudomonadota</taxon>
        <taxon>Alphaproteobacteria</taxon>
        <taxon>Sphingomonadales</taxon>
        <taxon>Sphingomonadaceae</taxon>
        <taxon>Novosphingobium</taxon>
    </lineage>
</organism>
<feature type="transmembrane region" description="Helical" evidence="1">
    <location>
        <begin position="125"/>
        <end position="143"/>
    </location>
</feature>
<dbReference type="Proteomes" id="UP000608154">
    <property type="component" value="Unassembled WGS sequence"/>
</dbReference>
<dbReference type="SMART" id="SM00014">
    <property type="entry name" value="acidPPc"/>
    <property type="match status" value="1"/>
</dbReference>
<reference evidence="3" key="2">
    <citation type="submission" date="2020-09" db="EMBL/GenBank/DDBJ databases">
        <authorList>
            <person name="Sun Q."/>
            <person name="Zhou Y."/>
        </authorList>
    </citation>
    <scope>NUCLEOTIDE SEQUENCE</scope>
    <source>
        <strain evidence="3">CGMCC 1.15095</strain>
    </source>
</reference>
<dbReference type="CDD" id="cd03392">
    <property type="entry name" value="PAP2_like_2"/>
    <property type="match status" value="1"/>
</dbReference>
<reference evidence="3" key="1">
    <citation type="journal article" date="2014" name="Int. J. Syst. Evol. Microbiol.">
        <title>Complete genome sequence of Corynebacterium casei LMG S-19264T (=DSM 44701T), isolated from a smear-ripened cheese.</title>
        <authorList>
            <consortium name="US DOE Joint Genome Institute (JGI-PGF)"/>
            <person name="Walter F."/>
            <person name="Albersmeier A."/>
            <person name="Kalinowski J."/>
            <person name="Ruckert C."/>
        </authorList>
    </citation>
    <scope>NUCLEOTIDE SEQUENCE</scope>
    <source>
        <strain evidence="3">CGMCC 1.15095</strain>
    </source>
</reference>
<feature type="domain" description="Phosphatidic acid phosphatase type 2/haloperoxidase" evidence="2">
    <location>
        <begin position="26"/>
        <end position="140"/>
    </location>
</feature>
<accession>A0A916TVI3</accession>
<dbReference type="InterPro" id="IPR036938">
    <property type="entry name" value="PAP2/HPO_sf"/>
</dbReference>
<feature type="transmembrane region" description="Helical" evidence="1">
    <location>
        <begin position="68"/>
        <end position="87"/>
    </location>
</feature>
<gene>
    <name evidence="3" type="ORF">GCM10011494_37350</name>
</gene>
<evidence type="ECO:0000256" key="1">
    <source>
        <dbReference type="SAM" id="Phobius"/>
    </source>
</evidence>
<keyword evidence="4" id="KW-1185">Reference proteome</keyword>
<dbReference type="EMBL" id="BMHK01000048">
    <property type="protein sequence ID" value="GGC15049.1"/>
    <property type="molecule type" value="Genomic_DNA"/>
</dbReference>
<comment type="caution">
    <text evidence="3">The sequence shown here is derived from an EMBL/GenBank/DDBJ whole genome shotgun (WGS) entry which is preliminary data.</text>
</comment>
<protein>
    <recommendedName>
        <fullName evidence="2">Phosphatidic acid phosphatase type 2/haloperoxidase domain-containing protein</fullName>
    </recommendedName>
</protein>
<dbReference type="AlphaFoldDB" id="A0A916TVI3"/>
<name>A0A916TVI3_9SPHN</name>
<feature type="transmembrane region" description="Helical" evidence="1">
    <location>
        <begin position="28"/>
        <end position="48"/>
    </location>
</feature>
<sequence length="165" mass="17484">MGGVLLRHLFALGALAALLFLKLRREALILAGTVIGGWLANSLVKLSVGRERPAIVPHLTEAGGNSFPSGHSFNSAVVYIAIALAFAAMSSRRPVRWTIVGGGLVLTWAISISRVWLGVHFPSDVIAGWLSGAGWAFLAALLLDRPAREAAKRLAEADSEHIAVE</sequence>
<dbReference type="SUPFAM" id="SSF48317">
    <property type="entry name" value="Acid phosphatase/Vanadium-dependent haloperoxidase"/>
    <property type="match status" value="1"/>
</dbReference>
<keyword evidence="1" id="KW-1133">Transmembrane helix</keyword>
<evidence type="ECO:0000259" key="2">
    <source>
        <dbReference type="SMART" id="SM00014"/>
    </source>
</evidence>
<dbReference type="Pfam" id="PF01569">
    <property type="entry name" value="PAP2"/>
    <property type="match status" value="1"/>
</dbReference>
<evidence type="ECO:0000313" key="4">
    <source>
        <dbReference type="Proteomes" id="UP000608154"/>
    </source>
</evidence>
<dbReference type="InterPro" id="IPR000326">
    <property type="entry name" value="PAP2/HPO"/>
</dbReference>
<feature type="transmembrane region" description="Helical" evidence="1">
    <location>
        <begin position="99"/>
        <end position="119"/>
    </location>
</feature>